<organism evidence="1 2">
    <name type="scientific">Lacticaseibacillus rhamnosus</name>
    <name type="common">Lactobacillus rhamnosus</name>
    <dbReference type="NCBI Taxonomy" id="47715"/>
    <lineage>
        <taxon>Bacteria</taxon>
        <taxon>Bacillati</taxon>
        <taxon>Bacillota</taxon>
        <taxon>Bacilli</taxon>
        <taxon>Lactobacillales</taxon>
        <taxon>Lactobacillaceae</taxon>
        <taxon>Lacticaseibacillus</taxon>
    </lineage>
</organism>
<name>A0A7Y7QGN2_LACRH</name>
<accession>A0A7Y7QGN2</accession>
<dbReference type="RefSeq" id="WP_176818080.1">
    <property type="nucleotide sequence ID" value="NZ_JABXWP010000009.1"/>
</dbReference>
<evidence type="ECO:0000313" key="2">
    <source>
        <dbReference type="Proteomes" id="UP000542889"/>
    </source>
</evidence>
<dbReference type="AlphaFoldDB" id="A0A7Y7QGN2"/>
<dbReference type="Proteomes" id="UP000542889">
    <property type="component" value="Unassembled WGS sequence"/>
</dbReference>
<proteinExistence type="predicted"/>
<gene>
    <name evidence="1" type="ORF">HWN39_07585</name>
</gene>
<dbReference type="EMBL" id="JABXWP010000009">
    <property type="protein sequence ID" value="NVO88365.1"/>
    <property type="molecule type" value="Genomic_DNA"/>
</dbReference>
<reference evidence="1 2" key="1">
    <citation type="submission" date="2020-06" db="EMBL/GenBank/DDBJ databases">
        <title>Lactobacillus rhamnosus QC,genome.</title>
        <authorList>
            <person name="Yi H."/>
            <person name="Jin M."/>
        </authorList>
    </citation>
    <scope>NUCLEOTIDE SEQUENCE [LARGE SCALE GENOMIC DNA]</scope>
    <source>
        <strain evidence="1 2">QC</strain>
    </source>
</reference>
<evidence type="ECO:0008006" key="3">
    <source>
        <dbReference type="Google" id="ProtNLM"/>
    </source>
</evidence>
<comment type="caution">
    <text evidence="1">The sequence shown here is derived from an EMBL/GenBank/DDBJ whole genome shotgun (WGS) entry which is preliminary data.</text>
</comment>
<evidence type="ECO:0000313" key="1">
    <source>
        <dbReference type="EMBL" id="NVO88365.1"/>
    </source>
</evidence>
<sequence>MHIDVLEEILIKRQRVQEEIKANRWHLFDPFANLSAEEQIVYNAYVTDIRNAFSRLNDRRAASGQRVKNTANTGEISTLAVCLTIDAHLICSNDFDIRDVVIAENYTFTDDENNERLIVQDTAEDFCFHCVLETDITKAQVRRFYKTLYDNANSRRKNLALLDQRLEAL</sequence>
<protein>
    <recommendedName>
        <fullName evidence="3">PIN domain-containing protein</fullName>
    </recommendedName>
</protein>